<dbReference type="PROSITE" id="PS50923">
    <property type="entry name" value="SUSHI"/>
    <property type="match status" value="14"/>
</dbReference>
<gene>
    <name evidence="8" type="primary">CFH</name>
</gene>
<feature type="disulfide bond" evidence="4">
    <location>
        <begin position="926"/>
        <end position="969"/>
    </location>
</feature>
<feature type="signal peptide" evidence="5">
    <location>
        <begin position="1"/>
        <end position="23"/>
    </location>
</feature>
<feature type="disulfide bond" evidence="4">
    <location>
        <begin position="1046"/>
        <end position="1089"/>
    </location>
</feature>
<feature type="chain" id="PRO_5045119713" evidence="5">
    <location>
        <begin position="24"/>
        <end position="1169"/>
    </location>
</feature>
<keyword evidence="2 5" id="KW-0732">Signal</keyword>
<feature type="domain" description="Sushi" evidence="6">
    <location>
        <begin position="864"/>
        <end position="923"/>
    </location>
</feature>
<comment type="caution">
    <text evidence="4">Lacks conserved residue(s) required for the propagation of feature annotation.</text>
</comment>
<evidence type="ECO:0000256" key="3">
    <source>
        <dbReference type="ARBA" id="ARBA00023157"/>
    </source>
</evidence>
<dbReference type="SMART" id="SM00032">
    <property type="entry name" value="CCP"/>
    <property type="match status" value="19"/>
</dbReference>
<feature type="disulfide bond" evidence="4">
    <location>
        <begin position="119"/>
        <end position="146"/>
    </location>
</feature>
<accession>A0A6J0URT6</accession>
<protein>
    <submittedName>
        <fullName evidence="8">Complement factor H isoform X2</fullName>
    </submittedName>
</protein>
<proteinExistence type="predicted"/>
<reference evidence="8" key="1">
    <citation type="submission" date="2025-08" db="UniProtKB">
        <authorList>
            <consortium name="RefSeq"/>
        </authorList>
    </citation>
    <scope>IDENTIFICATION</scope>
</reference>
<evidence type="ECO:0000313" key="7">
    <source>
        <dbReference type="Proteomes" id="UP001652642"/>
    </source>
</evidence>
<dbReference type="InterPro" id="IPR035976">
    <property type="entry name" value="Sushi/SCR/CCP_sf"/>
</dbReference>
<dbReference type="OrthoDB" id="10051774at2759"/>
<feature type="disulfide bond" evidence="4">
    <location>
        <begin position="985"/>
        <end position="1028"/>
    </location>
</feature>
<feature type="domain" description="Sushi" evidence="6">
    <location>
        <begin position="214"/>
        <end position="270"/>
    </location>
</feature>
<keyword evidence="3 4" id="KW-1015">Disulfide bond</keyword>
<feature type="domain" description="Sushi" evidence="6">
    <location>
        <begin position="697"/>
        <end position="754"/>
    </location>
</feature>
<dbReference type="CDD" id="cd00033">
    <property type="entry name" value="CCP"/>
    <property type="match status" value="15"/>
</dbReference>
<feature type="domain" description="Sushi" evidence="6">
    <location>
        <begin position="149"/>
        <end position="213"/>
    </location>
</feature>
<feature type="domain" description="Sushi" evidence="6">
    <location>
        <begin position="983"/>
        <end position="1041"/>
    </location>
</feature>
<dbReference type="Gene3D" id="2.10.70.10">
    <property type="entry name" value="Complement Module, domain 1"/>
    <property type="match status" value="19"/>
</dbReference>
<feature type="domain" description="Sushi" evidence="6">
    <location>
        <begin position="88"/>
        <end position="148"/>
    </location>
</feature>
<evidence type="ECO:0000256" key="4">
    <source>
        <dbReference type="PROSITE-ProRule" id="PRU00302"/>
    </source>
</evidence>
<dbReference type="AlphaFoldDB" id="A0A6J0URT6"/>
<dbReference type="CTD" id="3075"/>
<organism evidence="7 8">
    <name type="scientific">Pogona vitticeps</name>
    <name type="common">central bearded dragon</name>
    <dbReference type="NCBI Taxonomy" id="103695"/>
    <lineage>
        <taxon>Eukaryota</taxon>
        <taxon>Metazoa</taxon>
        <taxon>Chordata</taxon>
        <taxon>Craniata</taxon>
        <taxon>Vertebrata</taxon>
        <taxon>Euteleostomi</taxon>
        <taxon>Lepidosauria</taxon>
        <taxon>Squamata</taxon>
        <taxon>Bifurcata</taxon>
        <taxon>Unidentata</taxon>
        <taxon>Episquamata</taxon>
        <taxon>Toxicofera</taxon>
        <taxon>Iguania</taxon>
        <taxon>Acrodonta</taxon>
        <taxon>Agamidae</taxon>
        <taxon>Amphibolurinae</taxon>
        <taxon>Pogona</taxon>
    </lineage>
</organism>
<feature type="domain" description="Sushi" evidence="6">
    <location>
        <begin position="389"/>
        <end position="449"/>
    </location>
</feature>
<evidence type="ECO:0000259" key="6">
    <source>
        <dbReference type="PROSITE" id="PS50923"/>
    </source>
</evidence>
<feature type="domain" description="Sushi" evidence="6">
    <location>
        <begin position="924"/>
        <end position="982"/>
    </location>
</feature>
<sequence length="1169" mass="132150">MAFPWPGSTALLLLWVCCTAVDAQNGCGPPPRRDREELADLSPKESYSHDDIVLYNCRPGYIKLGRFRMQCKNGNWEQAPPYIECKKKPCGHPGDIQFGSFELVEGDGFYFGARVVYRCDEGYQMLSRTDFRVCRADGWSNDVPHCEITKCFPVKEPENGRIVQTGIMDLDQDFLFGHLLRFECVEHFKIEGSAEIVCTAQGTWSAPVPKCVEVTCQPQHIDHGRILAQRAVYKDGEQIQFSCDRGYRHADRKEATCTRNGWNGRLECIEIVCLPPHLQNGNFQPRGLQFRYEEQIEIKCDDGFQSAGSSRCTEQGWQPPATCIPKNCGYVRLSNGYFYYNEPLHSFPKRLGYTMDYHCNSGFLPPNKENWQKIKCTKTGWDPEPKCFKTCEHRYPFTNGKFIYSSWTKPFIEGDKITYFCNKGYRSATENTTVTCTKAGWSPTPRCATLEETHPSSCENIALSNGFFISREDRFSLNEKVTYRCQSGFTTAEGHGEGQIQCQAEGWKPEPKCIKTCLKPAEENAVFDPSKTTFFSNEKLHYECKEGFQTVQETSGGHIQCTENGWDPKPVCLPIECEGPVMENGGVEERKDKFVNGDVVRFSCSKGYTRVGPDSAQCYHFGWSPQPPKCKKTVNPCVQPNSTSPHSSAYGELREEYQHGEKVAYECDVGFAMTGPNTIECIDGEWTPLPSCTEESKTCGRPTRIASGQPVSVDAQRYKHNETVDYECTGKIAIPGPVTARCLHGKWELPLCTGKCRRPKNTKFVPDVPLNKQFNYNEIANYSCHSGFYTTKCIGGKWSPEPECKELCPPPPQLPNAVNITEMRNYKNGEEVGFECVEPFVLRGPQKIMCEGRRWQTPPRCVDMRCGDPPSIPNGEARSGAPRKYAPGEIMQYSCHEGFEMVGSSTFATCGNMEWSELPSCKEKSCQKPPIILSASYRHTVKNSYKPGDRVDYECHPGFAAKGPQTITCSRGEWSQPSTCEDMRCPPPPAIQNGELNGAPKPRYFPAEKVSYRCSSSYSLFGPYAAMCLKGEWINVPECRAVEGRCDRPPSIDNGDILEMAQSEYMSGEKVHYKCQNMYRMDGNAEVTCHNGHWTQPPTCIVPCTASEEDMKRNNIQLKWKYDSKLYSESGDITEFACRWGYLADHNSPPFRVQCVDGRFEYPRCVRWI</sequence>
<dbReference type="Proteomes" id="UP001652642">
    <property type="component" value="Chromosome 4"/>
</dbReference>
<dbReference type="SUPFAM" id="SSF57535">
    <property type="entry name" value="Complement control module/SCR domain"/>
    <property type="match status" value="18"/>
</dbReference>
<feature type="disulfide bond" evidence="4">
    <location>
        <begin position="184"/>
        <end position="211"/>
    </location>
</feature>
<name>A0A6J0URT6_9SAUR</name>
<dbReference type="KEGG" id="pvt:110086222"/>
<dbReference type="InterPro" id="IPR000436">
    <property type="entry name" value="Sushi_SCR_CCP_dom"/>
</dbReference>
<evidence type="ECO:0000313" key="8">
    <source>
        <dbReference type="RefSeq" id="XP_020662693.2"/>
    </source>
</evidence>
<dbReference type="PANTHER" id="PTHR45785">
    <property type="entry name" value="COMPLEMENT FACTOR H-RELATED"/>
    <property type="match status" value="1"/>
</dbReference>
<dbReference type="InterPro" id="IPR051503">
    <property type="entry name" value="ComplSys_Reg/VirEntry_Med"/>
</dbReference>
<feature type="domain" description="Sushi" evidence="6">
    <location>
        <begin position="515"/>
        <end position="574"/>
    </location>
</feature>
<evidence type="ECO:0000256" key="2">
    <source>
        <dbReference type="ARBA" id="ARBA00022729"/>
    </source>
</evidence>
<feature type="domain" description="Sushi" evidence="6">
    <location>
        <begin position="635"/>
        <end position="694"/>
    </location>
</feature>
<dbReference type="InParanoid" id="A0A6J0URT6"/>
<keyword evidence="7" id="KW-1185">Reference proteome</keyword>
<feature type="domain" description="Sushi" evidence="6">
    <location>
        <begin position="806"/>
        <end position="863"/>
    </location>
</feature>
<evidence type="ECO:0000256" key="5">
    <source>
        <dbReference type="SAM" id="SignalP"/>
    </source>
</evidence>
<dbReference type="Pfam" id="PF00084">
    <property type="entry name" value="Sushi"/>
    <property type="match status" value="18"/>
</dbReference>
<dbReference type="RefSeq" id="XP_020662693.2">
    <property type="nucleotide sequence ID" value="XM_020807034.2"/>
</dbReference>
<feature type="disulfide bond" evidence="4">
    <location>
        <begin position="699"/>
        <end position="742"/>
    </location>
</feature>
<dbReference type="GeneID" id="110086222"/>
<feature type="domain" description="Sushi" evidence="6">
    <location>
        <begin position="25"/>
        <end position="87"/>
    </location>
</feature>
<evidence type="ECO:0000256" key="1">
    <source>
        <dbReference type="ARBA" id="ARBA00022659"/>
    </source>
</evidence>
<feature type="domain" description="Sushi" evidence="6">
    <location>
        <begin position="1044"/>
        <end position="1102"/>
    </location>
</feature>
<keyword evidence="1 4" id="KW-0768">Sushi</keyword>
<feature type="domain" description="Sushi" evidence="6">
    <location>
        <begin position="575"/>
        <end position="632"/>
    </location>
</feature>
<dbReference type="PANTHER" id="PTHR45785:SF7">
    <property type="entry name" value="COMPLEMENT FACTOR H"/>
    <property type="match status" value="1"/>
</dbReference>